<comment type="caution">
    <text evidence="2">The sequence shown here is derived from an EMBL/GenBank/DDBJ whole genome shotgun (WGS) entry which is preliminary data.</text>
</comment>
<name>A0ABP6ZAX9_9ACTN</name>
<dbReference type="RefSeq" id="WP_231489140.1">
    <property type="nucleotide sequence ID" value="NZ_BAAAZO010000002.1"/>
</dbReference>
<keyword evidence="1" id="KW-1133">Transmembrane helix</keyword>
<organism evidence="2 3">
    <name type="scientific">Kineosporia mesophila</name>
    <dbReference type="NCBI Taxonomy" id="566012"/>
    <lineage>
        <taxon>Bacteria</taxon>
        <taxon>Bacillati</taxon>
        <taxon>Actinomycetota</taxon>
        <taxon>Actinomycetes</taxon>
        <taxon>Kineosporiales</taxon>
        <taxon>Kineosporiaceae</taxon>
        <taxon>Kineosporia</taxon>
    </lineage>
</organism>
<sequence length="191" mass="19127">MRSPAAYSSTAAPVLLIGGWCLAQARQPAAFDPLRNSISDLAAVGATDRWIMTLALLGVGLAHLVTAFSLTEAARPGRLLIGAGGVATGLVALFPLPGDGGSSPAHTASATAAFVALAVWPLLGAARSTTPLLRPPISIVAGAILLALAGWFALTLFLGGPLGLAERVAAGAQAVWPLLVVLGVRRAGPSD</sequence>
<reference evidence="3" key="1">
    <citation type="journal article" date="2019" name="Int. J. Syst. Evol. Microbiol.">
        <title>The Global Catalogue of Microorganisms (GCM) 10K type strain sequencing project: providing services to taxonomists for standard genome sequencing and annotation.</title>
        <authorList>
            <consortium name="The Broad Institute Genomics Platform"/>
            <consortium name="The Broad Institute Genome Sequencing Center for Infectious Disease"/>
            <person name="Wu L."/>
            <person name="Ma J."/>
        </authorList>
    </citation>
    <scope>NUCLEOTIDE SEQUENCE [LARGE SCALE GENOMIC DNA]</scope>
    <source>
        <strain evidence="3">JCM 16902</strain>
    </source>
</reference>
<gene>
    <name evidence="2" type="ORF">GCM10022223_16170</name>
</gene>
<accession>A0ABP6ZAX9</accession>
<keyword evidence="1" id="KW-0812">Transmembrane</keyword>
<dbReference type="Proteomes" id="UP001501074">
    <property type="component" value="Unassembled WGS sequence"/>
</dbReference>
<evidence type="ECO:0000313" key="3">
    <source>
        <dbReference type="Proteomes" id="UP001501074"/>
    </source>
</evidence>
<feature type="transmembrane region" description="Helical" evidence="1">
    <location>
        <begin position="137"/>
        <end position="158"/>
    </location>
</feature>
<evidence type="ECO:0000313" key="2">
    <source>
        <dbReference type="EMBL" id="GAA3601262.1"/>
    </source>
</evidence>
<protein>
    <submittedName>
        <fullName evidence="2">DUF998 domain-containing protein</fullName>
    </submittedName>
</protein>
<keyword evidence="3" id="KW-1185">Reference proteome</keyword>
<feature type="transmembrane region" description="Helical" evidence="1">
    <location>
        <begin position="77"/>
        <end position="96"/>
    </location>
</feature>
<dbReference type="InterPro" id="IPR009339">
    <property type="entry name" value="DUF998"/>
</dbReference>
<dbReference type="EMBL" id="BAAAZO010000002">
    <property type="protein sequence ID" value="GAA3601262.1"/>
    <property type="molecule type" value="Genomic_DNA"/>
</dbReference>
<dbReference type="Pfam" id="PF06197">
    <property type="entry name" value="DUF998"/>
    <property type="match status" value="1"/>
</dbReference>
<proteinExistence type="predicted"/>
<keyword evidence="1" id="KW-0472">Membrane</keyword>
<feature type="transmembrane region" description="Helical" evidence="1">
    <location>
        <begin position="49"/>
        <end position="70"/>
    </location>
</feature>
<feature type="transmembrane region" description="Helical" evidence="1">
    <location>
        <begin position="108"/>
        <end position="125"/>
    </location>
</feature>
<evidence type="ECO:0000256" key="1">
    <source>
        <dbReference type="SAM" id="Phobius"/>
    </source>
</evidence>